<evidence type="ECO:0000313" key="3">
    <source>
        <dbReference type="Proteomes" id="UP001054821"/>
    </source>
</evidence>
<sequence>MFRVAKLKLDSTTLRRRSDPKMISCYFIGYCSRSKGFRFYSPNYSTGIVEIGCAKFIEHEENGTENEDFIFKEECDVIVIENAEQNATSMIPLSDIVQLHATDTLRNHQLEPP</sequence>
<dbReference type="EMBL" id="JAJFAZ020000004">
    <property type="protein sequence ID" value="KAI5335532.1"/>
    <property type="molecule type" value="Genomic_DNA"/>
</dbReference>
<feature type="domain" description="Retroviral polymerase SH3-like" evidence="1">
    <location>
        <begin position="14"/>
        <end position="64"/>
    </location>
</feature>
<organism evidence="2 3">
    <name type="scientific">Prunus dulcis</name>
    <name type="common">Almond</name>
    <name type="synonym">Amygdalus dulcis</name>
    <dbReference type="NCBI Taxonomy" id="3755"/>
    <lineage>
        <taxon>Eukaryota</taxon>
        <taxon>Viridiplantae</taxon>
        <taxon>Streptophyta</taxon>
        <taxon>Embryophyta</taxon>
        <taxon>Tracheophyta</taxon>
        <taxon>Spermatophyta</taxon>
        <taxon>Magnoliopsida</taxon>
        <taxon>eudicotyledons</taxon>
        <taxon>Gunneridae</taxon>
        <taxon>Pentapetalae</taxon>
        <taxon>rosids</taxon>
        <taxon>fabids</taxon>
        <taxon>Rosales</taxon>
        <taxon>Rosaceae</taxon>
        <taxon>Amygdaloideae</taxon>
        <taxon>Amygdaleae</taxon>
        <taxon>Prunus</taxon>
    </lineage>
</organism>
<dbReference type="Pfam" id="PF25597">
    <property type="entry name" value="SH3_retrovirus"/>
    <property type="match status" value="1"/>
</dbReference>
<dbReference type="InterPro" id="IPR057670">
    <property type="entry name" value="SH3_retrovirus"/>
</dbReference>
<proteinExistence type="predicted"/>
<comment type="caution">
    <text evidence="2">The sequence shown here is derived from an EMBL/GenBank/DDBJ whole genome shotgun (WGS) entry which is preliminary data.</text>
</comment>
<dbReference type="Proteomes" id="UP001054821">
    <property type="component" value="Chromosome 4"/>
</dbReference>
<keyword evidence="3" id="KW-1185">Reference proteome</keyword>
<accession>A0AAD4W402</accession>
<name>A0AAD4W402_PRUDU</name>
<dbReference type="AlphaFoldDB" id="A0AAD4W402"/>
<evidence type="ECO:0000259" key="1">
    <source>
        <dbReference type="Pfam" id="PF25597"/>
    </source>
</evidence>
<reference evidence="2 3" key="1">
    <citation type="journal article" date="2022" name="G3 (Bethesda)">
        <title>Whole-genome sequence and methylome profiling of the almond [Prunus dulcis (Mill.) D.A. Webb] cultivar 'Nonpareil'.</title>
        <authorList>
            <person name="D'Amico-Willman K.M."/>
            <person name="Ouma W.Z."/>
            <person name="Meulia T."/>
            <person name="Sideli G.M."/>
            <person name="Gradziel T.M."/>
            <person name="Fresnedo-Ramirez J."/>
        </authorList>
    </citation>
    <scope>NUCLEOTIDE SEQUENCE [LARGE SCALE GENOMIC DNA]</scope>
    <source>
        <strain evidence="2">Clone GOH B32 T37-40</strain>
    </source>
</reference>
<protein>
    <recommendedName>
        <fullName evidence="1">Retroviral polymerase SH3-like domain-containing protein</fullName>
    </recommendedName>
</protein>
<gene>
    <name evidence="2" type="ORF">L3X38_025665</name>
</gene>
<evidence type="ECO:0000313" key="2">
    <source>
        <dbReference type="EMBL" id="KAI5335532.1"/>
    </source>
</evidence>